<feature type="region of interest" description="Disordered" evidence="1">
    <location>
        <begin position="477"/>
        <end position="609"/>
    </location>
</feature>
<reference evidence="2" key="1">
    <citation type="submission" date="2021-01" db="EMBL/GenBank/DDBJ databases">
        <authorList>
            <person name="Corre E."/>
            <person name="Pelletier E."/>
            <person name="Niang G."/>
            <person name="Scheremetjew M."/>
            <person name="Finn R."/>
            <person name="Kale V."/>
            <person name="Holt S."/>
            <person name="Cochrane G."/>
            <person name="Meng A."/>
            <person name="Brown T."/>
            <person name="Cohen L."/>
        </authorList>
    </citation>
    <scope>NUCLEOTIDE SEQUENCE</scope>
    <source>
        <strain evidence="2">308</strain>
    </source>
</reference>
<feature type="compositionally biased region" description="Polar residues" evidence="1">
    <location>
        <begin position="586"/>
        <end position="604"/>
    </location>
</feature>
<evidence type="ECO:0000256" key="1">
    <source>
        <dbReference type="SAM" id="MobiDB-lite"/>
    </source>
</evidence>
<feature type="compositionally biased region" description="Basic and acidic residues" evidence="1">
    <location>
        <begin position="499"/>
        <end position="510"/>
    </location>
</feature>
<feature type="compositionally biased region" description="Basic residues" evidence="1">
    <location>
        <begin position="214"/>
        <end position="226"/>
    </location>
</feature>
<feature type="compositionally biased region" description="Basic and acidic residues" evidence="1">
    <location>
        <begin position="518"/>
        <end position="530"/>
    </location>
</feature>
<proteinExistence type="predicted"/>
<feature type="compositionally biased region" description="Low complexity" evidence="1">
    <location>
        <begin position="187"/>
        <end position="210"/>
    </location>
</feature>
<feature type="compositionally biased region" description="Basic and acidic residues" evidence="1">
    <location>
        <begin position="172"/>
        <end position="185"/>
    </location>
</feature>
<feature type="compositionally biased region" description="Basic and acidic residues" evidence="1">
    <location>
        <begin position="316"/>
        <end position="327"/>
    </location>
</feature>
<feature type="compositionally biased region" description="Basic and acidic residues" evidence="1">
    <location>
        <begin position="145"/>
        <end position="156"/>
    </location>
</feature>
<feature type="compositionally biased region" description="Polar residues" evidence="1">
    <location>
        <begin position="553"/>
        <end position="570"/>
    </location>
</feature>
<feature type="compositionally biased region" description="Basic and acidic residues" evidence="1">
    <location>
        <begin position="477"/>
        <end position="490"/>
    </location>
</feature>
<feature type="compositionally biased region" description="Low complexity" evidence="1">
    <location>
        <begin position="302"/>
        <end position="315"/>
    </location>
</feature>
<feature type="region of interest" description="Disordered" evidence="1">
    <location>
        <begin position="289"/>
        <end position="329"/>
    </location>
</feature>
<feature type="region of interest" description="Disordered" evidence="1">
    <location>
        <begin position="123"/>
        <end position="226"/>
    </location>
</feature>
<name>A0A7S1FKW8_9STRA</name>
<sequence length="679" mass="76062">MASYLGSPIAALNAKTSTRENEDTDTNQQKSDFFGCVGDSVGAQIISNENVLMRAKSLCSPRDYSGDQAKQDISLRNTNIVNRKEEKLQVETNAPNGHGGVLSFDNYIGSPIVKLMKILNSEGPKVNKSNGGTNKKYGPTLECNDFSRNKNNETYRRNLGYTEPQNDFNPGDNRRDTSTLREYPIEKQSSYNSSSQSNGSNDSKGSSLKSEAFKRKKNSFRHKKKEKLSPLITKFSDTSITIEVPNRWRSVQQHETRKDIPIFDMVSPLNGEFITSTTDELGSSEPKAFFSEREPSVSPKAIISDPRSSSFSSDADIVKPMKNDKGKASYSKELTGSFSKNSLENGSCAETNNNMVENCSTTKRSIECEVNALTRNTEFGYPCLEKKNLGAETLVEVNNSLGSVPSLTDVLSRVSHYTDKENIVSVSEDVILSESTESTMCHEFKSKKNMVASDESIRTTDMLGHVLDKLESEVRPVRENRRIPPKNDKRLRARRRHDVRPPKVQEKNLELETISLNPHERTRSARKPSDLKPTSAQRRTRSGAEVVRPKIVQTRTRSATQYQSSPSPISLRNGRATPESIAGSRGSHTMGSRSRSCGPRSTSNEFRHSRSYDPRKVVLRQRYSQADNKNPLFDYEEDSLEDMNNYGAKNLPTKLSKQQSVLDKALDKYLDFVEDVFGV</sequence>
<accession>A0A7S1FKW8</accession>
<gene>
    <name evidence="2" type="ORF">CHYS00102_LOCUS1992</name>
</gene>
<evidence type="ECO:0000313" key="2">
    <source>
        <dbReference type="EMBL" id="CAD8874817.1"/>
    </source>
</evidence>
<dbReference type="AlphaFoldDB" id="A0A7S1FKW8"/>
<dbReference type="EMBL" id="HBFR01002917">
    <property type="protein sequence ID" value="CAD8874817.1"/>
    <property type="molecule type" value="Transcribed_RNA"/>
</dbReference>
<organism evidence="2">
    <name type="scientific">Corethron hystrix</name>
    <dbReference type="NCBI Taxonomy" id="216773"/>
    <lineage>
        <taxon>Eukaryota</taxon>
        <taxon>Sar</taxon>
        <taxon>Stramenopiles</taxon>
        <taxon>Ochrophyta</taxon>
        <taxon>Bacillariophyta</taxon>
        <taxon>Coscinodiscophyceae</taxon>
        <taxon>Corethrophycidae</taxon>
        <taxon>Corethrales</taxon>
        <taxon>Corethraceae</taxon>
        <taxon>Corethron</taxon>
    </lineage>
</organism>
<protein>
    <submittedName>
        <fullName evidence="2">Uncharacterized protein</fullName>
    </submittedName>
</protein>